<dbReference type="EMBL" id="CM007652">
    <property type="protein sequence ID" value="ONI22434.1"/>
    <property type="molecule type" value="Genomic_DNA"/>
</dbReference>
<dbReference type="AlphaFoldDB" id="A0A251QF21"/>
<dbReference type="GO" id="GO:0009451">
    <property type="term" value="P:RNA modification"/>
    <property type="evidence" value="ECO:0000318"/>
    <property type="project" value="GO_Central"/>
</dbReference>
<dbReference type="InterPro" id="IPR046960">
    <property type="entry name" value="PPR_At4g14850-like_plant"/>
</dbReference>
<dbReference type="FunFam" id="1.25.40.10:FF:000364">
    <property type="entry name" value="Pentatricopeptide repeat (PPR-like) superfamily protein"/>
    <property type="match status" value="1"/>
</dbReference>
<dbReference type="NCBIfam" id="TIGR00756">
    <property type="entry name" value="PPR"/>
    <property type="match status" value="4"/>
</dbReference>
<name>A0A251QF21_PRUPE</name>
<dbReference type="InterPro" id="IPR011990">
    <property type="entry name" value="TPR-like_helical_dom_sf"/>
</dbReference>
<dbReference type="Pfam" id="PF20431">
    <property type="entry name" value="E_motif"/>
    <property type="match status" value="1"/>
</dbReference>
<feature type="repeat" description="PPR" evidence="2">
    <location>
        <begin position="250"/>
        <end position="284"/>
    </location>
</feature>
<dbReference type="InterPro" id="IPR002885">
    <property type="entry name" value="PPR_rpt"/>
</dbReference>
<evidence type="ECO:0000313" key="4">
    <source>
        <dbReference type="Proteomes" id="UP000006882"/>
    </source>
</evidence>
<dbReference type="Pfam" id="PF01535">
    <property type="entry name" value="PPR"/>
    <property type="match status" value="7"/>
</dbReference>
<dbReference type="Proteomes" id="UP000006882">
    <property type="component" value="Chromosome G2"/>
</dbReference>
<dbReference type="Gramene" id="ONI22434">
    <property type="protein sequence ID" value="ONI22434"/>
    <property type="gene ID" value="PRUPE_2G128500"/>
</dbReference>
<dbReference type="InterPro" id="IPR046848">
    <property type="entry name" value="E_motif"/>
</dbReference>
<protein>
    <recommendedName>
        <fullName evidence="5">DYW domain-containing protein</fullName>
    </recommendedName>
</protein>
<evidence type="ECO:0000256" key="1">
    <source>
        <dbReference type="ARBA" id="ARBA00022737"/>
    </source>
</evidence>
<keyword evidence="4" id="KW-1185">Reference proteome</keyword>
<dbReference type="eggNOG" id="KOG4197">
    <property type="taxonomic scope" value="Eukaryota"/>
</dbReference>
<dbReference type="FunFam" id="1.25.40.10:FF:000242">
    <property type="entry name" value="Pentatricopeptide repeat-containing protein"/>
    <property type="match status" value="1"/>
</dbReference>
<gene>
    <name evidence="3" type="ORF">PRUPE_2G128500</name>
</gene>
<evidence type="ECO:0000256" key="2">
    <source>
        <dbReference type="PROSITE-ProRule" id="PRU00708"/>
    </source>
</evidence>
<dbReference type="PANTHER" id="PTHR47926">
    <property type="entry name" value="PENTATRICOPEPTIDE REPEAT-CONTAINING PROTEIN"/>
    <property type="match status" value="1"/>
</dbReference>
<organism evidence="3 4">
    <name type="scientific">Prunus persica</name>
    <name type="common">Peach</name>
    <name type="synonym">Amygdalus persica</name>
    <dbReference type="NCBI Taxonomy" id="3760"/>
    <lineage>
        <taxon>Eukaryota</taxon>
        <taxon>Viridiplantae</taxon>
        <taxon>Streptophyta</taxon>
        <taxon>Embryophyta</taxon>
        <taxon>Tracheophyta</taxon>
        <taxon>Spermatophyta</taxon>
        <taxon>Magnoliopsida</taxon>
        <taxon>eudicotyledons</taxon>
        <taxon>Gunneridae</taxon>
        <taxon>Pentapetalae</taxon>
        <taxon>rosids</taxon>
        <taxon>fabids</taxon>
        <taxon>Rosales</taxon>
        <taxon>Rosaceae</taxon>
        <taxon>Amygdaloideae</taxon>
        <taxon>Amygdaleae</taxon>
        <taxon>Prunus</taxon>
    </lineage>
</organism>
<dbReference type="PROSITE" id="PS51375">
    <property type="entry name" value="PPR"/>
    <property type="match status" value="2"/>
</dbReference>
<dbReference type="Gene3D" id="1.25.40.10">
    <property type="entry name" value="Tetratricopeptide repeat domain"/>
    <property type="match status" value="3"/>
</dbReference>
<proteinExistence type="predicted"/>
<accession>A0A251QF21</accession>
<reference evidence="3 4" key="1">
    <citation type="journal article" date="2013" name="Nat. Genet.">
        <title>The high-quality draft genome of peach (Prunus persica) identifies unique patterns of genetic diversity, domestication and genome evolution.</title>
        <authorList>
            <consortium name="International Peach Genome Initiative"/>
            <person name="Verde I."/>
            <person name="Abbott A.G."/>
            <person name="Scalabrin S."/>
            <person name="Jung S."/>
            <person name="Shu S."/>
            <person name="Marroni F."/>
            <person name="Zhebentyayeva T."/>
            <person name="Dettori M.T."/>
            <person name="Grimwood J."/>
            <person name="Cattonaro F."/>
            <person name="Zuccolo A."/>
            <person name="Rossini L."/>
            <person name="Jenkins J."/>
            <person name="Vendramin E."/>
            <person name="Meisel L.A."/>
            <person name="Decroocq V."/>
            <person name="Sosinski B."/>
            <person name="Prochnik S."/>
            <person name="Mitros T."/>
            <person name="Policriti A."/>
            <person name="Cipriani G."/>
            <person name="Dondini L."/>
            <person name="Ficklin S."/>
            <person name="Goodstein D.M."/>
            <person name="Xuan P."/>
            <person name="Del Fabbro C."/>
            <person name="Aramini V."/>
            <person name="Copetti D."/>
            <person name="Gonzalez S."/>
            <person name="Horner D.S."/>
            <person name="Falchi R."/>
            <person name="Lucas S."/>
            <person name="Mica E."/>
            <person name="Maldonado J."/>
            <person name="Lazzari B."/>
            <person name="Bielenberg D."/>
            <person name="Pirona R."/>
            <person name="Miculan M."/>
            <person name="Barakat A."/>
            <person name="Testolin R."/>
            <person name="Stella A."/>
            <person name="Tartarini S."/>
            <person name="Tonutti P."/>
            <person name="Arus P."/>
            <person name="Orellana A."/>
            <person name="Wells C."/>
            <person name="Main D."/>
            <person name="Vizzotto G."/>
            <person name="Silva H."/>
            <person name="Salamini F."/>
            <person name="Schmutz J."/>
            <person name="Morgante M."/>
            <person name="Rokhsar D.S."/>
        </authorList>
    </citation>
    <scope>NUCLEOTIDE SEQUENCE [LARGE SCALE GENOMIC DNA]</scope>
    <source>
        <strain evidence="4">cv. Nemared</strain>
    </source>
</reference>
<feature type="repeat" description="PPR" evidence="2">
    <location>
        <begin position="188"/>
        <end position="222"/>
    </location>
</feature>
<evidence type="ECO:0000313" key="3">
    <source>
        <dbReference type="EMBL" id="ONI22434.1"/>
    </source>
</evidence>
<keyword evidence="1" id="KW-0677">Repeat</keyword>
<sequence length="730" mass="82528">MMREQVWRWSSLERKCLHLLQQTKTTPSLLKIHSFMLRHSLETNVNLLTKFITTCGSIALFASHQNPLALIRHGRHVFNYRPNKDDTFLSNSMIIARMDMRQFADSFTLYRNLRKDTGFKPDGYTFTALAKSCGLDVAIWEGQELHCHVIKVGLCLDLYVSTSLVDMYAKFGSMSCASKLFNEMTETSRLSWTALICGYARLGDMGNARRLFDQMPEKDLAAFNAMIDGYVKLGDMGPARSLFDEMTDRNVVSWTSMMYGYCHHGDVQSARSLFDAMAEKNLISWNVMIGGYSQNKQPHEALKLFHELQSHMSLELDGVTVVSILPAIADLGALDLGLWVHNKWPWQGGTGGIFGDAVQKVMPNNITFIGVLSACNHSGLVEEGKRWFKGMEGFGLIRQIEHYGCMVDLLGRAGCLEEVKKLIESMPYDANGIILSSFLFACGHAEDVTRANKVLKKAVKVEPWNDGNYVMLRNLYAKKRRWSDAEEIKRLMRKNQANKEVGCSVIEVDGRIKDFVAGDRVHAYFEAIHLTLRQTWKHLMGDFIENGMGMTMSFMELGGGKPSAEMFTFAMGRKISEILRSSTSPLLILYQAVFKQWKKAKEEDRKNLLIEFLKKNVKLGKVDDTTTTMITGILTPPMAMAAKRIVEIVLQLKMIEAIPDVLFIPSAAVLVLIYASNSIHNRDGATISDVLFVISEMLALIYAKISNMMTYSWIFQHHPRTSFNNSFTQT</sequence>
<dbReference type="GO" id="GO:0003723">
    <property type="term" value="F:RNA binding"/>
    <property type="evidence" value="ECO:0000318"/>
    <property type="project" value="GO_Central"/>
</dbReference>
<evidence type="ECO:0008006" key="5">
    <source>
        <dbReference type="Google" id="ProtNLM"/>
    </source>
</evidence>
<dbReference type="PANTHER" id="PTHR47926:SF437">
    <property type="entry name" value="PENTACOTRIPEPTIDE-REPEAT REGION OF PRORP DOMAIN-CONTAINING PROTEIN"/>
    <property type="match status" value="1"/>
</dbReference>